<proteinExistence type="predicted"/>
<keyword evidence="1" id="KW-0175">Coiled coil</keyword>
<accession>A0A0F9RAU9</accession>
<comment type="caution">
    <text evidence="2">The sequence shown here is derived from an EMBL/GenBank/DDBJ whole genome shotgun (WGS) entry which is preliminary data.</text>
</comment>
<sequence>MIKSLEIENLFSIEKIVLNNLDEEDVIGITGSYEGKEGYSNGSGKSGVAEAIYLAMTGKHRYKTDIEAIRIGEDFLRVKMIHVHKNSELSIERVLKKKKNQRSTSAYAEVCLNGEIKATGVESSQSFINKYFGVTPEDFVNSHFFRQREYDALLKTRSTERIKFLQKFFKSYIFDQAKKQSGKERLELLSEIKSLEAEIKTSEEEKSSMDKTALKNRMTSSKEKLIALKEKRKNTEKKLEAVRKRREGELKRTAESKSNLEKSNELKKRIKEIAEKRSRLRIKRNGILKRMAEIKCDLSGVTSSILEVPEAGWKEEDDERISGLLTRKEGLLVKIEVNKQKIKTAEDYIRYITSKMCPMCNQEISEEFRKLHSLVKKKEVRQIQEKNKDLEGQHNETISKWTALTSRKQEEEKMDKKRMILDTEKRKLEAVISSENNLSDAISDQVKELKSKSEELIIKKDSVVVISIDTGLIVKLNSEGKKLEIKVSDLNELIEEESVHYAKLENTIQRLEEVVKRLRVAKKNEKIMRQSIADHFTLESIFEKCKLEVVTVGLKEIEETACDIIRQVGAVQKELEFDTQKETQKGISYDCLDIYLIDGKGKRNVMGLCGGEWYTAAFSIRAAMAKYKLTRMNSKVDFMILDEIFGALDTNSRQELAAVVNMFKNDFSQVFVISHTDLKDTISNVIQVEMGKDEITRIKED</sequence>
<dbReference type="SUPFAM" id="SSF52540">
    <property type="entry name" value="P-loop containing nucleoside triphosphate hydrolases"/>
    <property type="match status" value="1"/>
</dbReference>
<evidence type="ECO:0008006" key="3">
    <source>
        <dbReference type="Google" id="ProtNLM"/>
    </source>
</evidence>
<feature type="coiled-coil region" evidence="1">
    <location>
        <begin position="178"/>
        <end position="283"/>
    </location>
</feature>
<feature type="coiled-coil region" evidence="1">
    <location>
        <begin position="473"/>
        <end position="528"/>
    </location>
</feature>
<dbReference type="InterPro" id="IPR027417">
    <property type="entry name" value="P-loop_NTPase"/>
</dbReference>
<dbReference type="PANTHER" id="PTHR32114:SF2">
    <property type="entry name" value="ABC TRANSPORTER ABCH.3"/>
    <property type="match status" value="1"/>
</dbReference>
<dbReference type="Gene3D" id="3.40.50.300">
    <property type="entry name" value="P-loop containing nucleotide triphosphate hydrolases"/>
    <property type="match status" value="2"/>
</dbReference>
<gene>
    <name evidence="2" type="ORF">LCGC14_0616760</name>
</gene>
<feature type="coiled-coil region" evidence="1">
    <location>
        <begin position="380"/>
        <end position="427"/>
    </location>
</feature>
<name>A0A0F9RAU9_9ZZZZ</name>
<dbReference type="AlphaFoldDB" id="A0A0F9RAU9"/>
<dbReference type="EMBL" id="LAZR01001038">
    <property type="protein sequence ID" value="KKN52024.1"/>
    <property type="molecule type" value="Genomic_DNA"/>
</dbReference>
<protein>
    <recommendedName>
        <fullName evidence="3">Rad50/SbcC-type AAA domain-containing protein</fullName>
    </recommendedName>
</protein>
<evidence type="ECO:0000313" key="2">
    <source>
        <dbReference type="EMBL" id="KKN52024.1"/>
    </source>
</evidence>
<reference evidence="2" key="1">
    <citation type="journal article" date="2015" name="Nature">
        <title>Complex archaea that bridge the gap between prokaryotes and eukaryotes.</title>
        <authorList>
            <person name="Spang A."/>
            <person name="Saw J.H."/>
            <person name="Jorgensen S.L."/>
            <person name="Zaremba-Niedzwiedzka K."/>
            <person name="Martijn J."/>
            <person name="Lind A.E."/>
            <person name="van Eijk R."/>
            <person name="Schleper C."/>
            <person name="Guy L."/>
            <person name="Ettema T.J."/>
        </authorList>
    </citation>
    <scope>NUCLEOTIDE SEQUENCE</scope>
</reference>
<organism evidence="2">
    <name type="scientific">marine sediment metagenome</name>
    <dbReference type="NCBI Taxonomy" id="412755"/>
    <lineage>
        <taxon>unclassified sequences</taxon>
        <taxon>metagenomes</taxon>
        <taxon>ecological metagenomes</taxon>
    </lineage>
</organism>
<evidence type="ECO:0000256" key="1">
    <source>
        <dbReference type="SAM" id="Coils"/>
    </source>
</evidence>
<dbReference type="PANTHER" id="PTHR32114">
    <property type="entry name" value="ABC TRANSPORTER ABCH.3"/>
    <property type="match status" value="1"/>
</dbReference>